<feature type="compositionally biased region" description="Basic and acidic residues" evidence="1">
    <location>
        <begin position="119"/>
        <end position="138"/>
    </location>
</feature>
<evidence type="ECO:0000313" key="4">
    <source>
        <dbReference type="Proteomes" id="UP000494206"/>
    </source>
</evidence>
<feature type="transmembrane region" description="Helical" evidence="2">
    <location>
        <begin position="43"/>
        <end position="65"/>
    </location>
</feature>
<sequence length="138" mass="15614">MMTPCETGVHRILNDGEFDQTYECACDYFHTGQHCEIEVPLPWAFMLTSTILTLVLILSVAYSAARFSNKKIYLFRERERFVDLLEDVRLSACDSLEAAMRSNESTSPIATTTQSASENRTKTDEASVQTKESKTSNR</sequence>
<dbReference type="AlphaFoldDB" id="A0A8S1EDJ1"/>
<name>A0A8S1EDJ1_9PELO</name>
<evidence type="ECO:0000256" key="1">
    <source>
        <dbReference type="SAM" id="MobiDB-lite"/>
    </source>
</evidence>
<keyword evidence="2" id="KW-0812">Transmembrane</keyword>
<feature type="compositionally biased region" description="Polar residues" evidence="1">
    <location>
        <begin position="102"/>
        <end position="118"/>
    </location>
</feature>
<reference evidence="3 4" key="1">
    <citation type="submission" date="2020-04" db="EMBL/GenBank/DDBJ databases">
        <authorList>
            <person name="Laetsch R D."/>
            <person name="Stevens L."/>
            <person name="Kumar S."/>
            <person name="Blaxter L. M."/>
        </authorList>
    </citation>
    <scope>NUCLEOTIDE SEQUENCE [LARGE SCALE GENOMIC DNA]</scope>
</reference>
<feature type="region of interest" description="Disordered" evidence="1">
    <location>
        <begin position="101"/>
        <end position="138"/>
    </location>
</feature>
<dbReference type="Proteomes" id="UP000494206">
    <property type="component" value="Unassembled WGS sequence"/>
</dbReference>
<keyword evidence="2" id="KW-1133">Transmembrane helix</keyword>
<gene>
    <name evidence="3" type="ORF">CBOVIS_LOCUS2079</name>
</gene>
<protein>
    <recommendedName>
        <fullName evidence="5">EGF-like domain-containing protein</fullName>
    </recommendedName>
</protein>
<evidence type="ECO:0000256" key="2">
    <source>
        <dbReference type="SAM" id="Phobius"/>
    </source>
</evidence>
<keyword evidence="2" id="KW-0472">Membrane</keyword>
<keyword evidence="4" id="KW-1185">Reference proteome</keyword>
<accession>A0A8S1EDJ1</accession>
<evidence type="ECO:0000313" key="3">
    <source>
        <dbReference type="EMBL" id="CAB3398844.1"/>
    </source>
</evidence>
<comment type="caution">
    <text evidence="3">The sequence shown here is derived from an EMBL/GenBank/DDBJ whole genome shotgun (WGS) entry which is preliminary data.</text>
</comment>
<dbReference type="EMBL" id="CADEPM010000001">
    <property type="protein sequence ID" value="CAB3398844.1"/>
    <property type="molecule type" value="Genomic_DNA"/>
</dbReference>
<evidence type="ECO:0008006" key="5">
    <source>
        <dbReference type="Google" id="ProtNLM"/>
    </source>
</evidence>
<organism evidence="3 4">
    <name type="scientific">Caenorhabditis bovis</name>
    <dbReference type="NCBI Taxonomy" id="2654633"/>
    <lineage>
        <taxon>Eukaryota</taxon>
        <taxon>Metazoa</taxon>
        <taxon>Ecdysozoa</taxon>
        <taxon>Nematoda</taxon>
        <taxon>Chromadorea</taxon>
        <taxon>Rhabditida</taxon>
        <taxon>Rhabditina</taxon>
        <taxon>Rhabditomorpha</taxon>
        <taxon>Rhabditoidea</taxon>
        <taxon>Rhabditidae</taxon>
        <taxon>Peloderinae</taxon>
        <taxon>Caenorhabditis</taxon>
    </lineage>
</organism>
<proteinExistence type="predicted"/>